<sequence length="65" mass="7288">NIQTEGVVCKRTKQRHLQNPCVREMSAAGTRTTSKTLPEVPKSQPTWKRRPPPASQGTVDFHYGV</sequence>
<keyword evidence="3" id="KW-1185">Reference proteome</keyword>
<dbReference type="AlphaFoldDB" id="A0ABD0LCF9"/>
<comment type="caution">
    <text evidence="2">The sequence shown here is derived from an EMBL/GenBank/DDBJ whole genome shotgun (WGS) entry which is preliminary data.</text>
</comment>
<proteinExistence type="predicted"/>
<reference evidence="2 3" key="1">
    <citation type="journal article" date="2023" name="Sci. Data">
        <title>Genome assembly of the Korean intertidal mud-creeper Batillaria attramentaria.</title>
        <authorList>
            <person name="Patra A.K."/>
            <person name="Ho P.T."/>
            <person name="Jun S."/>
            <person name="Lee S.J."/>
            <person name="Kim Y."/>
            <person name="Won Y.J."/>
        </authorList>
    </citation>
    <scope>NUCLEOTIDE SEQUENCE [LARGE SCALE GENOMIC DNA]</scope>
    <source>
        <strain evidence="2">Wonlab-2016</strain>
    </source>
</reference>
<dbReference type="EMBL" id="JACVVK020000062">
    <property type="protein sequence ID" value="KAK7497031.1"/>
    <property type="molecule type" value="Genomic_DNA"/>
</dbReference>
<evidence type="ECO:0000313" key="3">
    <source>
        <dbReference type="Proteomes" id="UP001519460"/>
    </source>
</evidence>
<protein>
    <submittedName>
        <fullName evidence="2">Uncharacterized protein</fullName>
    </submittedName>
</protein>
<evidence type="ECO:0000256" key="1">
    <source>
        <dbReference type="SAM" id="MobiDB-lite"/>
    </source>
</evidence>
<feature type="non-terminal residue" evidence="2">
    <location>
        <position position="1"/>
    </location>
</feature>
<feature type="region of interest" description="Disordered" evidence="1">
    <location>
        <begin position="26"/>
        <end position="65"/>
    </location>
</feature>
<dbReference type="Proteomes" id="UP001519460">
    <property type="component" value="Unassembled WGS sequence"/>
</dbReference>
<name>A0ABD0LCF9_9CAEN</name>
<gene>
    <name evidence="2" type="ORF">BaRGS_00011767</name>
</gene>
<organism evidence="2 3">
    <name type="scientific">Batillaria attramentaria</name>
    <dbReference type="NCBI Taxonomy" id="370345"/>
    <lineage>
        <taxon>Eukaryota</taxon>
        <taxon>Metazoa</taxon>
        <taxon>Spiralia</taxon>
        <taxon>Lophotrochozoa</taxon>
        <taxon>Mollusca</taxon>
        <taxon>Gastropoda</taxon>
        <taxon>Caenogastropoda</taxon>
        <taxon>Sorbeoconcha</taxon>
        <taxon>Cerithioidea</taxon>
        <taxon>Batillariidae</taxon>
        <taxon>Batillaria</taxon>
    </lineage>
</organism>
<evidence type="ECO:0000313" key="2">
    <source>
        <dbReference type="EMBL" id="KAK7497031.1"/>
    </source>
</evidence>
<accession>A0ABD0LCF9</accession>